<evidence type="ECO:0000313" key="1">
    <source>
        <dbReference type="EMBL" id="KAI3752740.1"/>
    </source>
</evidence>
<dbReference type="EMBL" id="CM042012">
    <property type="protein sequence ID" value="KAI3752740.1"/>
    <property type="molecule type" value="Genomic_DNA"/>
</dbReference>
<accession>A0ACB9E229</accession>
<reference evidence="2" key="1">
    <citation type="journal article" date="2022" name="Mol. Ecol. Resour.">
        <title>The genomes of chicory, endive, great burdock and yacon provide insights into Asteraceae palaeo-polyploidization history and plant inulin production.</title>
        <authorList>
            <person name="Fan W."/>
            <person name="Wang S."/>
            <person name="Wang H."/>
            <person name="Wang A."/>
            <person name="Jiang F."/>
            <person name="Liu H."/>
            <person name="Zhao H."/>
            <person name="Xu D."/>
            <person name="Zhang Y."/>
        </authorList>
    </citation>
    <scope>NUCLEOTIDE SEQUENCE [LARGE SCALE GENOMIC DNA]</scope>
    <source>
        <strain evidence="2">cv. Punajuju</strain>
    </source>
</reference>
<dbReference type="Proteomes" id="UP001055811">
    <property type="component" value="Linkage Group LG04"/>
</dbReference>
<gene>
    <name evidence="1" type="ORF">L2E82_24777</name>
</gene>
<keyword evidence="2" id="KW-1185">Reference proteome</keyword>
<protein>
    <submittedName>
        <fullName evidence="1">Uncharacterized protein</fullName>
    </submittedName>
</protein>
<evidence type="ECO:0000313" key="2">
    <source>
        <dbReference type="Proteomes" id="UP001055811"/>
    </source>
</evidence>
<reference evidence="1 2" key="2">
    <citation type="journal article" date="2022" name="Mol. Ecol. Resour.">
        <title>The genomes of chicory, endive, great burdock and yacon provide insights into Asteraceae paleo-polyploidization history and plant inulin production.</title>
        <authorList>
            <person name="Fan W."/>
            <person name="Wang S."/>
            <person name="Wang H."/>
            <person name="Wang A."/>
            <person name="Jiang F."/>
            <person name="Liu H."/>
            <person name="Zhao H."/>
            <person name="Xu D."/>
            <person name="Zhang Y."/>
        </authorList>
    </citation>
    <scope>NUCLEOTIDE SEQUENCE [LARGE SCALE GENOMIC DNA]</scope>
    <source>
        <strain evidence="2">cv. Punajuju</strain>
        <tissue evidence="1">Leaves</tissue>
    </source>
</reference>
<organism evidence="1 2">
    <name type="scientific">Cichorium intybus</name>
    <name type="common">Chicory</name>
    <dbReference type="NCBI Taxonomy" id="13427"/>
    <lineage>
        <taxon>Eukaryota</taxon>
        <taxon>Viridiplantae</taxon>
        <taxon>Streptophyta</taxon>
        <taxon>Embryophyta</taxon>
        <taxon>Tracheophyta</taxon>
        <taxon>Spermatophyta</taxon>
        <taxon>Magnoliopsida</taxon>
        <taxon>eudicotyledons</taxon>
        <taxon>Gunneridae</taxon>
        <taxon>Pentapetalae</taxon>
        <taxon>asterids</taxon>
        <taxon>campanulids</taxon>
        <taxon>Asterales</taxon>
        <taxon>Asteraceae</taxon>
        <taxon>Cichorioideae</taxon>
        <taxon>Cichorieae</taxon>
        <taxon>Cichoriinae</taxon>
        <taxon>Cichorium</taxon>
    </lineage>
</organism>
<sequence length="76" mass="8442">MFIRAAKAIGEVTLLGAAKLLRAEKAAWSNKDTWIQRLTIILALLEKPMAANPTCSTREANSYGSADYFKNSRNRL</sequence>
<proteinExistence type="predicted"/>
<name>A0ACB9E229_CICIN</name>
<comment type="caution">
    <text evidence="1">The sequence shown here is derived from an EMBL/GenBank/DDBJ whole genome shotgun (WGS) entry which is preliminary data.</text>
</comment>